<dbReference type="CDD" id="cd03450">
    <property type="entry name" value="NodN"/>
    <property type="match status" value="1"/>
</dbReference>
<protein>
    <submittedName>
        <fullName evidence="2">MaoC family dehydratase</fullName>
    </submittedName>
</protein>
<reference evidence="2 3" key="1">
    <citation type="submission" date="2020-03" db="EMBL/GenBank/DDBJ databases">
        <title>Complete genome sequence of Shewanella sp.</title>
        <authorList>
            <person name="Kim Y.-S."/>
            <person name="Kim S.-J."/>
            <person name="Jung H.-K."/>
            <person name="Kim K.-H."/>
        </authorList>
    </citation>
    <scope>NUCLEOTIDE SEQUENCE [LARGE SCALE GENOMIC DNA]</scope>
    <source>
        <strain evidence="2 3">PN3F2</strain>
    </source>
</reference>
<dbReference type="EMBL" id="CP050313">
    <property type="protein sequence ID" value="QIR14602.1"/>
    <property type="molecule type" value="Genomic_DNA"/>
</dbReference>
<dbReference type="PANTHER" id="PTHR42993:SF1">
    <property type="entry name" value="MAOC-LIKE DEHYDRATASE DOMAIN-CONTAINING PROTEIN"/>
    <property type="match status" value="1"/>
</dbReference>
<dbReference type="KEGG" id="saes:HBH39_08960"/>
<evidence type="ECO:0000313" key="2">
    <source>
        <dbReference type="EMBL" id="QIR14602.1"/>
    </source>
</evidence>
<dbReference type="Proteomes" id="UP000502608">
    <property type="component" value="Chromosome"/>
</dbReference>
<dbReference type="PANTHER" id="PTHR42993">
    <property type="entry name" value="MAOC-LIKE DEHYDRATASE DOMAIN-CONTAINING PROTEIN"/>
    <property type="match status" value="1"/>
</dbReference>
<organism evidence="2 3">
    <name type="scientific">Shewanella aestuarii</name>
    <dbReference type="NCBI Taxonomy" id="1028752"/>
    <lineage>
        <taxon>Bacteria</taxon>
        <taxon>Pseudomonadati</taxon>
        <taxon>Pseudomonadota</taxon>
        <taxon>Gammaproteobacteria</taxon>
        <taxon>Alteromonadales</taxon>
        <taxon>Shewanellaceae</taxon>
        <taxon>Shewanella</taxon>
    </lineage>
</organism>
<dbReference type="AlphaFoldDB" id="A0A6G9QJF4"/>
<dbReference type="SUPFAM" id="SSF54637">
    <property type="entry name" value="Thioesterase/thiol ester dehydrase-isomerase"/>
    <property type="match status" value="1"/>
</dbReference>
<dbReference type="Gene3D" id="3.10.129.10">
    <property type="entry name" value="Hotdog Thioesterase"/>
    <property type="match status" value="1"/>
</dbReference>
<feature type="domain" description="MaoC-like" evidence="1">
    <location>
        <begin position="21"/>
        <end position="120"/>
    </location>
</feature>
<proteinExistence type="predicted"/>
<evidence type="ECO:0000313" key="3">
    <source>
        <dbReference type="Proteomes" id="UP000502608"/>
    </source>
</evidence>
<dbReference type="InterPro" id="IPR029069">
    <property type="entry name" value="HotDog_dom_sf"/>
</dbReference>
<accession>A0A6G9QJF4</accession>
<dbReference type="InterPro" id="IPR039375">
    <property type="entry name" value="NodN-like"/>
</dbReference>
<keyword evidence="3" id="KW-1185">Reference proteome</keyword>
<dbReference type="RefSeq" id="WP_167677527.1">
    <property type="nucleotide sequence ID" value="NZ_CP050313.1"/>
</dbReference>
<evidence type="ECO:0000259" key="1">
    <source>
        <dbReference type="Pfam" id="PF01575"/>
    </source>
</evidence>
<sequence>MPTIINRNDIADYVGFQAQPTEWFQINQQQINQFADCTLDHQFIHVDEQKAKATPFGSTIAHGFLSLSMLSHFAEQFSVLIDGFYMGLNAGFDKVRFLQPVTVNSRIRAHAKILSIEEKKPGQFRLSTEVTIEIENGETPALVAEWISVQMVK</sequence>
<name>A0A6G9QJF4_9GAMM</name>
<dbReference type="InterPro" id="IPR002539">
    <property type="entry name" value="MaoC-like_dom"/>
</dbReference>
<dbReference type="Pfam" id="PF01575">
    <property type="entry name" value="MaoC_dehydratas"/>
    <property type="match status" value="1"/>
</dbReference>
<gene>
    <name evidence="2" type="ORF">HBH39_08960</name>
</gene>